<evidence type="ECO:0000256" key="1">
    <source>
        <dbReference type="SAM" id="MobiDB-lite"/>
    </source>
</evidence>
<comment type="caution">
    <text evidence="2">The sequence shown here is derived from an EMBL/GenBank/DDBJ whole genome shotgun (WGS) entry which is preliminary data.</text>
</comment>
<dbReference type="Proteomes" id="UP001066276">
    <property type="component" value="Chromosome 6"/>
</dbReference>
<feature type="compositionally biased region" description="Basic and acidic residues" evidence="1">
    <location>
        <begin position="97"/>
        <end position="116"/>
    </location>
</feature>
<evidence type="ECO:0000313" key="2">
    <source>
        <dbReference type="EMBL" id="KAJ1143881.1"/>
    </source>
</evidence>
<organism evidence="2 3">
    <name type="scientific">Pleurodeles waltl</name>
    <name type="common">Iberian ribbed newt</name>
    <dbReference type="NCBI Taxonomy" id="8319"/>
    <lineage>
        <taxon>Eukaryota</taxon>
        <taxon>Metazoa</taxon>
        <taxon>Chordata</taxon>
        <taxon>Craniata</taxon>
        <taxon>Vertebrata</taxon>
        <taxon>Euteleostomi</taxon>
        <taxon>Amphibia</taxon>
        <taxon>Batrachia</taxon>
        <taxon>Caudata</taxon>
        <taxon>Salamandroidea</taxon>
        <taxon>Salamandridae</taxon>
        <taxon>Pleurodelinae</taxon>
        <taxon>Pleurodeles</taxon>
    </lineage>
</organism>
<dbReference type="EMBL" id="JANPWB010000010">
    <property type="protein sequence ID" value="KAJ1143881.1"/>
    <property type="molecule type" value="Genomic_DNA"/>
</dbReference>
<reference evidence="2" key="1">
    <citation type="journal article" date="2022" name="bioRxiv">
        <title>Sequencing and chromosome-scale assembly of the giantPleurodeles waltlgenome.</title>
        <authorList>
            <person name="Brown T."/>
            <person name="Elewa A."/>
            <person name="Iarovenko S."/>
            <person name="Subramanian E."/>
            <person name="Araus A.J."/>
            <person name="Petzold A."/>
            <person name="Susuki M."/>
            <person name="Suzuki K.-i.T."/>
            <person name="Hayashi T."/>
            <person name="Toyoda A."/>
            <person name="Oliveira C."/>
            <person name="Osipova E."/>
            <person name="Leigh N.D."/>
            <person name="Simon A."/>
            <person name="Yun M.H."/>
        </authorList>
    </citation>
    <scope>NUCLEOTIDE SEQUENCE</scope>
    <source>
        <strain evidence="2">20211129_DDA</strain>
        <tissue evidence="2">Liver</tissue>
    </source>
</reference>
<dbReference type="AlphaFoldDB" id="A0AAV7QTR2"/>
<evidence type="ECO:0000313" key="3">
    <source>
        <dbReference type="Proteomes" id="UP001066276"/>
    </source>
</evidence>
<name>A0AAV7QTR2_PLEWA</name>
<accession>A0AAV7QTR2</accession>
<keyword evidence="3" id="KW-1185">Reference proteome</keyword>
<protein>
    <submittedName>
        <fullName evidence="2">Uncharacterized protein</fullName>
    </submittedName>
</protein>
<feature type="region of interest" description="Disordered" evidence="1">
    <location>
        <begin position="66"/>
        <end position="138"/>
    </location>
</feature>
<sequence length="150" mass="17158">MSKKRRARMRYFKVGDVVLVKNRHPGGKFKTPFEPEVWTVTRVKGTLVNEIVTRNISWFKLYHGKPRESERFEISNEPSLGDEESVINGPVQAGGESEERYTTSLKAPDKSEERIAAEVPSAVGQRGGMNRYSLRPRTSAPEKLKDYVRY</sequence>
<gene>
    <name evidence="2" type="ORF">NDU88_010183</name>
</gene>
<proteinExistence type="predicted"/>